<dbReference type="Proteomes" id="UP000634136">
    <property type="component" value="Unassembled WGS sequence"/>
</dbReference>
<dbReference type="FunFam" id="2.20.25.80:FF:000003">
    <property type="entry name" value="WRKY transcription factor 57"/>
    <property type="match status" value="1"/>
</dbReference>
<proteinExistence type="predicted"/>
<evidence type="ECO:0000256" key="1">
    <source>
        <dbReference type="ARBA" id="ARBA00004123"/>
    </source>
</evidence>
<keyword evidence="5" id="KW-0539">Nucleus</keyword>
<keyword evidence="4" id="KW-0804">Transcription</keyword>
<gene>
    <name evidence="8" type="ORF">G2W53_008520</name>
</gene>
<dbReference type="EMBL" id="JAAIUW010000003">
    <property type="protein sequence ID" value="KAF7840038.1"/>
    <property type="molecule type" value="Genomic_DNA"/>
</dbReference>
<dbReference type="Gene3D" id="2.20.25.80">
    <property type="entry name" value="WRKY domain"/>
    <property type="match status" value="1"/>
</dbReference>
<evidence type="ECO:0000313" key="9">
    <source>
        <dbReference type="Proteomes" id="UP000634136"/>
    </source>
</evidence>
<evidence type="ECO:0000256" key="4">
    <source>
        <dbReference type="ARBA" id="ARBA00023163"/>
    </source>
</evidence>
<sequence length="178" mass="20288">MGVLNSSSDEFIISDFLMLDEDYYDEDYCCNNWSQQSTEESSEKTTTTSDATAGLISGATSSHNRHNIKSEDGVKGKKKEEKQRVGFRTRSEVDVLDDGYKWRKYVKKSVKSNPHPRNYYKCSSEGCKVKKRVERDKDDSSYVITSYEGTHNHETPLSHYCSQIPTFVHSNSHSSLSS</sequence>
<evidence type="ECO:0000256" key="2">
    <source>
        <dbReference type="ARBA" id="ARBA00023015"/>
    </source>
</evidence>
<feature type="compositionally biased region" description="Low complexity" evidence="6">
    <location>
        <begin position="34"/>
        <end position="49"/>
    </location>
</feature>
<evidence type="ECO:0000256" key="5">
    <source>
        <dbReference type="ARBA" id="ARBA00023242"/>
    </source>
</evidence>
<keyword evidence="9" id="KW-1185">Reference proteome</keyword>
<dbReference type="GO" id="GO:0005634">
    <property type="term" value="C:nucleus"/>
    <property type="evidence" value="ECO:0007669"/>
    <property type="project" value="UniProtKB-SubCell"/>
</dbReference>
<keyword evidence="2" id="KW-0805">Transcription regulation</keyword>
<feature type="compositionally biased region" description="Basic and acidic residues" evidence="6">
    <location>
        <begin position="68"/>
        <end position="88"/>
    </location>
</feature>
<evidence type="ECO:0000313" key="8">
    <source>
        <dbReference type="EMBL" id="KAF7840038.1"/>
    </source>
</evidence>
<dbReference type="GO" id="GO:0003700">
    <property type="term" value="F:DNA-binding transcription factor activity"/>
    <property type="evidence" value="ECO:0007669"/>
    <property type="project" value="InterPro"/>
</dbReference>
<dbReference type="InterPro" id="IPR036576">
    <property type="entry name" value="WRKY_dom_sf"/>
</dbReference>
<keyword evidence="3" id="KW-0238">DNA-binding</keyword>
<dbReference type="InterPro" id="IPR044810">
    <property type="entry name" value="WRKY_plant"/>
</dbReference>
<dbReference type="OrthoDB" id="693960at2759"/>
<evidence type="ECO:0000256" key="6">
    <source>
        <dbReference type="SAM" id="MobiDB-lite"/>
    </source>
</evidence>
<organism evidence="8 9">
    <name type="scientific">Senna tora</name>
    <dbReference type="NCBI Taxonomy" id="362788"/>
    <lineage>
        <taxon>Eukaryota</taxon>
        <taxon>Viridiplantae</taxon>
        <taxon>Streptophyta</taxon>
        <taxon>Embryophyta</taxon>
        <taxon>Tracheophyta</taxon>
        <taxon>Spermatophyta</taxon>
        <taxon>Magnoliopsida</taxon>
        <taxon>eudicotyledons</taxon>
        <taxon>Gunneridae</taxon>
        <taxon>Pentapetalae</taxon>
        <taxon>rosids</taxon>
        <taxon>fabids</taxon>
        <taxon>Fabales</taxon>
        <taxon>Fabaceae</taxon>
        <taxon>Caesalpinioideae</taxon>
        <taxon>Cassia clade</taxon>
        <taxon>Senna</taxon>
    </lineage>
</organism>
<comment type="caution">
    <text evidence="8">The sequence shown here is derived from an EMBL/GenBank/DDBJ whole genome shotgun (WGS) entry which is preliminary data.</text>
</comment>
<dbReference type="AlphaFoldDB" id="A0A834X745"/>
<dbReference type="GO" id="GO:0043565">
    <property type="term" value="F:sequence-specific DNA binding"/>
    <property type="evidence" value="ECO:0007669"/>
    <property type="project" value="InterPro"/>
</dbReference>
<protein>
    <submittedName>
        <fullName evidence="8">Putative WRKY transcription factor 51</fullName>
    </submittedName>
</protein>
<feature type="region of interest" description="Disordered" evidence="6">
    <location>
        <begin position="34"/>
        <end position="88"/>
    </location>
</feature>
<feature type="domain" description="WRKY" evidence="7">
    <location>
        <begin position="91"/>
        <end position="156"/>
    </location>
</feature>
<dbReference type="SMART" id="SM00774">
    <property type="entry name" value="WRKY"/>
    <property type="match status" value="1"/>
</dbReference>
<name>A0A834X745_9FABA</name>
<dbReference type="InterPro" id="IPR003657">
    <property type="entry name" value="WRKY_dom"/>
</dbReference>
<dbReference type="SUPFAM" id="SSF118290">
    <property type="entry name" value="WRKY DNA-binding domain"/>
    <property type="match status" value="1"/>
</dbReference>
<comment type="subcellular location">
    <subcellularLocation>
        <location evidence="1">Nucleus</location>
    </subcellularLocation>
</comment>
<accession>A0A834X745</accession>
<reference evidence="8" key="1">
    <citation type="submission" date="2020-09" db="EMBL/GenBank/DDBJ databases">
        <title>Genome-Enabled Discovery of Anthraquinone Biosynthesis in Senna tora.</title>
        <authorList>
            <person name="Kang S.-H."/>
            <person name="Pandey R.P."/>
            <person name="Lee C.-M."/>
            <person name="Sim J.-S."/>
            <person name="Jeong J.-T."/>
            <person name="Choi B.-S."/>
            <person name="Jung M."/>
            <person name="Ginzburg D."/>
            <person name="Zhao K."/>
            <person name="Won S.Y."/>
            <person name="Oh T.-J."/>
            <person name="Yu Y."/>
            <person name="Kim N.-H."/>
            <person name="Lee O.R."/>
            <person name="Lee T.-H."/>
            <person name="Bashyal P."/>
            <person name="Kim T.-S."/>
            <person name="Lee W.-H."/>
            <person name="Kawkins C."/>
            <person name="Kim C.-K."/>
            <person name="Kim J.S."/>
            <person name="Ahn B.O."/>
            <person name="Rhee S.Y."/>
            <person name="Sohng J.K."/>
        </authorList>
    </citation>
    <scope>NUCLEOTIDE SEQUENCE</scope>
    <source>
        <tissue evidence="8">Leaf</tissue>
    </source>
</reference>
<dbReference type="PANTHER" id="PTHR31221:SF377">
    <property type="entry name" value="WRKY TRANSCRIPTION FACTOR 51-RELATED"/>
    <property type="match status" value="1"/>
</dbReference>
<dbReference type="Pfam" id="PF03106">
    <property type="entry name" value="WRKY"/>
    <property type="match status" value="1"/>
</dbReference>
<evidence type="ECO:0000256" key="3">
    <source>
        <dbReference type="ARBA" id="ARBA00023125"/>
    </source>
</evidence>
<dbReference type="PANTHER" id="PTHR31221">
    <property type="entry name" value="WRKY TRANSCRIPTION FACTOR PROTEIN 1-RELATED"/>
    <property type="match status" value="1"/>
</dbReference>
<evidence type="ECO:0000259" key="7">
    <source>
        <dbReference type="PROSITE" id="PS50811"/>
    </source>
</evidence>
<dbReference type="PROSITE" id="PS50811">
    <property type="entry name" value="WRKY"/>
    <property type="match status" value="1"/>
</dbReference>